<gene>
    <name evidence="7" type="ORF">US58_C0011G0010</name>
</gene>
<dbReference type="EMBL" id="LBTN01000011">
    <property type="protein sequence ID" value="KKQ40883.1"/>
    <property type="molecule type" value="Genomic_DNA"/>
</dbReference>
<evidence type="ECO:0000256" key="2">
    <source>
        <dbReference type="ARBA" id="ARBA00022801"/>
    </source>
</evidence>
<dbReference type="GO" id="GO:0009341">
    <property type="term" value="C:beta-galactosidase complex"/>
    <property type="evidence" value="ECO:0007669"/>
    <property type="project" value="InterPro"/>
</dbReference>
<evidence type="ECO:0000313" key="7">
    <source>
        <dbReference type="EMBL" id="KKQ40883.1"/>
    </source>
</evidence>
<keyword evidence="5" id="KW-0472">Membrane</keyword>
<dbReference type="PANTHER" id="PTHR36447:SF2">
    <property type="entry name" value="BETA-GALACTOSIDASE YESZ"/>
    <property type="match status" value="1"/>
</dbReference>
<dbReference type="InterPro" id="IPR017853">
    <property type="entry name" value="GH"/>
</dbReference>
<reference evidence="7 8" key="1">
    <citation type="journal article" date="2015" name="Nature">
        <title>rRNA introns, odd ribosomes, and small enigmatic genomes across a large radiation of phyla.</title>
        <authorList>
            <person name="Brown C.T."/>
            <person name="Hug L.A."/>
            <person name="Thomas B.C."/>
            <person name="Sharon I."/>
            <person name="Castelle C.J."/>
            <person name="Singh A."/>
            <person name="Wilkins M.J."/>
            <person name="Williams K.H."/>
            <person name="Banfield J.F."/>
        </authorList>
    </citation>
    <scope>NUCLEOTIDE SEQUENCE [LARGE SCALE GENOMIC DNA]</scope>
</reference>
<keyword evidence="1" id="KW-0479">Metal-binding</keyword>
<dbReference type="SUPFAM" id="SSF51445">
    <property type="entry name" value="(Trans)glycosidases"/>
    <property type="match status" value="1"/>
</dbReference>
<protein>
    <recommendedName>
        <fullName evidence="6">Glycoside hydrolase family 42 N-terminal domain-containing protein</fullName>
    </recommendedName>
</protein>
<evidence type="ECO:0000256" key="3">
    <source>
        <dbReference type="ARBA" id="ARBA00022833"/>
    </source>
</evidence>
<feature type="transmembrane region" description="Helical" evidence="5">
    <location>
        <begin position="7"/>
        <end position="28"/>
    </location>
</feature>
<sequence length="334" mass="39351">MLRRQKILFIFLTPIILVLIFGGVLLIIDKYTEKQKMVFGVSFNSEFATYLGFDPKQVFAWLLDDAKFKHVRLSAQWNEIEYTPGHYDFTVLDELMAEAQKRDVKVLLAVGQKTPRWPECHTPDWARQLSDKNYWLGLENYITAVAARYQNHPALESWQVENEPFLPFGENCRSNSYKQLEKEIDLVRAQDAIHLIVVTDSGELSTWRKTAQVGDLFGTTMYRVVWNRYTGYSSWEFFPATMYRLRLWVNQRLPSEAYIIELQAEPWIPDLDIKGVSLEEQYKSMNLKQLQKNIDYSSRTGMTRAYLWGGEWWYWLKSRGINEIPDFIVKLPKD</sequence>
<keyword evidence="5" id="KW-0812">Transmembrane</keyword>
<dbReference type="AlphaFoldDB" id="A0A0G0HCG7"/>
<dbReference type="PANTHER" id="PTHR36447">
    <property type="entry name" value="BETA-GALACTOSIDASE GANA"/>
    <property type="match status" value="1"/>
</dbReference>
<keyword evidence="5" id="KW-1133">Transmembrane helix</keyword>
<name>A0A0G0HCG7_9BACT</name>
<keyword evidence="2" id="KW-0378">Hydrolase</keyword>
<dbReference type="GO" id="GO:0046872">
    <property type="term" value="F:metal ion binding"/>
    <property type="evidence" value="ECO:0007669"/>
    <property type="project" value="UniProtKB-KW"/>
</dbReference>
<evidence type="ECO:0000313" key="8">
    <source>
        <dbReference type="Proteomes" id="UP000034333"/>
    </source>
</evidence>
<dbReference type="GO" id="GO:0005975">
    <property type="term" value="P:carbohydrate metabolic process"/>
    <property type="evidence" value="ECO:0007669"/>
    <property type="project" value="InterPro"/>
</dbReference>
<dbReference type="Proteomes" id="UP000034333">
    <property type="component" value="Unassembled WGS sequence"/>
</dbReference>
<dbReference type="Pfam" id="PF02449">
    <property type="entry name" value="Glyco_hydro_42"/>
    <property type="match status" value="1"/>
</dbReference>
<evidence type="ECO:0000259" key="6">
    <source>
        <dbReference type="Pfam" id="PF02449"/>
    </source>
</evidence>
<evidence type="ECO:0000256" key="5">
    <source>
        <dbReference type="SAM" id="Phobius"/>
    </source>
</evidence>
<keyword evidence="4" id="KW-0326">Glycosidase</keyword>
<dbReference type="Gene3D" id="3.20.20.80">
    <property type="entry name" value="Glycosidases"/>
    <property type="match status" value="1"/>
</dbReference>
<organism evidence="7 8">
    <name type="scientific">Candidatus Magasanikbacteria bacterium GW2011_GWA2_37_8</name>
    <dbReference type="NCBI Taxonomy" id="1619036"/>
    <lineage>
        <taxon>Bacteria</taxon>
        <taxon>Candidatus Magasanikiibacteriota</taxon>
    </lineage>
</organism>
<proteinExistence type="predicted"/>
<keyword evidence="3" id="KW-0862">Zinc</keyword>
<dbReference type="InterPro" id="IPR003476">
    <property type="entry name" value="Glyco_hydro_42"/>
</dbReference>
<dbReference type="InterPro" id="IPR013529">
    <property type="entry name" value="Glyco_hydro_42_N"/>
</dbReference>
<dbReference type="GO" id="GO:0004565">
    <property type="term" value="F:beta-galactosidase activity"/>
    <property type="evidence" value="ECO:0007669"/>
    <property type="project" value="InterPro"/>
</dbReference>
<dbReference type="STRING" id="1619036.US58_C0011G0010"/>
<evidence type="ECO:0000256" key="1">
    <source>
        <dbReference type="ARBA" id="ARBA00022723"/>
    </source>
</evidence>
<evidence type="ECO:0000256" key="4">
    <source>
        <dbReference type="ARBA" id="ARBA00023295"/>
    </source>
</evidence>
<comment type="caution">
    <text evidence="7">The sequence shown here is derived from an EMBL/GenBank/DDBJ whole genome shotgun (WGS) entry which is preliminary data.</text>
</comment>
<accession>A0A0G0HCG7</accession>
<feature type="domain" description="Glycoside hydrolase family 42 N-terminal" evidence="6">
    <location>
        <begin position="65"/>
        <end position="166"/>
    </location>
</feature>